<protein>
    <submittedName>
        <fullName evidence="3">Phosphotransferase enzyme family protein</fullName>
    </submittedName>
</protein>
<dbReference type="PANTHER" id="PTHR21064:SF6">
    <property type="entry name" value="AMINOGLYCOSIDE PHOSPHOTRANSFERASE DOMAIN-CONTAINING PROTEIN"/>
    <property type="match status" value="1"/>
</dbReference>
<organism evidence="3 4">
    <name type="scientific">Acetanaerobacterium elongatum</name>
    <dbReference type="NCBI Taxonomy" id="258515"/>
    <lineage>
        <taxon>Bacteria</taxon>
        <taxon>Bacillati</taxon>
        <taxon>Bacillota</taxon>
        <taxon>Clostridia</taxon>
        <taxon>Eubacteriales</taxon>
        <taxon>Oscillospiraceae</taxon>
        <taxon>Acetanaerobacterium</taxon>
    </lineage>
</organism>
<comment type="similarity">
    <text evidence="1">Belongs to the pseudomonas-type ThrB family.</text>
</comment>
<name>A0A1H0F5P3_9FIRM</name>
<gene>
    <name evidence="3" type="ORF">SAMN05192585_13810</name>
</gene>
<dbReference type="OrthoDB" id="4030632at2"/>
<reference evidence="3 4" key="1">
    <citation type="submission" date="2016-10" db="EMBL/GenBank/DDBJ databases">
        <authorList>
            <person name="de Groot N.N."/>
        </authorList>
    </citation>
    <scope>NUCLEOTIDE SEQUENCE [LARGE SCALE GENOMIC DNA]</scope>
    <source>
        <strain evidence="3 4">CGMCC 1.5012</strain>
    </source>
</reference>
<dbReference type="GO" id="GO:0004413">
    <property type="term" value="F:homoserine kinase activity"/>
    <property type="evidence" value="ECO:0007669"/>
    <property type="project" value="TreeGrafter"/>
</dbReference>
<evidence type="ECO:0000256" key="1">
    <source>
        <dbReference type="ARBA" id="ARBA00038240"/>
    </source>
</evidence>
<keyword evidence="3" id="KW-0808">Transferase</keyword>
<dbReference type="STRING" id="258515.SAMN05192585_13810"/>
<dbReference type="GO" id="GO:0009088">
    <property type="term" value="P:threonine biosynthetic process"/>
    <property type="evidence" value="ECO:0007669"/>
    <property type="project" value="TreeGrafter"/>
</dbReference>
<dbReference type="InterPro" id="IPR002575">
    <property type="entry name" value="Aminoglycoside_PTrfase"/>
</dbReference>
<evidence type="ECO:0000313" key="3">
    <source>
        <dbReference type="EMBL" id="SDN89978.1"/>
    </source>
</evidence>
<dbReference type="InterPro" id="IPR050249">
    <property type="entry name" value="Pseudomonas-type_ThrB"/>
</dbReference>
<dbReference type="AlphaFoldDB" id="A0A1H0F5P3"/>
<sequence>MITIPNNVLTNLCDKLSVPAKSLKFLGGGREDSDGTVFTFGSNPLKVLKVLALPLSDTLSLAKLDDRLNFAHFVGESGIQVACPIKNKNGTLYESVPFGGHLFTAYLMDYCSGGTPMKDECTPAFYKEWGRVTGRMHRAAKSYPYWLTLPSCASSGLNGWQQETEMFYNWCKDEAVKQKWLQMQERLEQLPINREGFGFIHNDNHIHNITWNGRGITLLDFDVANCQFFISDLTTAMQMLLFDKSGGMIGEVTDYGVIRDFLESFLCGYEQESHLDDFWLSQIDTFISYRRLLLFTVMQDYLHRNQQLKEQFLDCIYNEPAIFSVYA</sequence>
<dbReference type="Gene3D" id="3.90.1200.10">
    <property type="match status" value="1"/>
</dbReference>
<accession>A0A1H0F5P3</accession>
<dbReference type="Pfam" id="PF01636">
    <property type="entry name" value="APH"/>
    <property type="match status" value="1"/>
</dbReference>
<evidence type="ECO:0000313" key="4">
    <source>
        <dbReference type="Proteomes" id="UP000199182"/>
    </source>
</evidence>
<dbReference type="SUPFAM" id="SSF56112">
    <property type="entry name" value="Protein kinase-like (PK-like)"/>
    <property type="match status" value="1"/>
</dbReference>
<dbReference type="EMBL" id="FNID01000038">
    <property type="protein sequence ID" value="SDN89978.1"/>
    <property type="molecule type" value="Genomic_DNA"/>
</dbReference>
<dbReference type="InterPro" id="IPR011009">
    <property type="entry name" value="Kinase-like_dom_sf"/>
</dbReference>
<evidence type="ECO:0000259" key="2">
    <source>
        <dbReference type="Pfam" id="PF01636"/>
    </source>
</evidence>
<feature type="domain" description="Aminoglycoside phosphotransferase" evidence="2">
    <location>
        <begin position="64"/>
        <end position="242"/>
    </location>
</feature>
<keyword evidence="4" id="KW-1185">Reference proteome</keyword>
<dbReference type="PANTHER" id="PTHR21064">
    <property type="entry name" value="AMINOGLYCOSIDE PHOSPHOTRANSFERASE DOMAIN-CONTAINING PROTEIN-RELATED"/>
    <property type="match status" value="1"/>
</dbReference>
<dbReference type="Proteomes" id="UP000199182">
    <property type="component" value="Unassembled WGS sequence"/>
</dbReference>
<proteinExistence type="inferred from homology"/>
<dbReference type="RefSeq" id="WP_092642667.1">
    <property type="nucleotide sequence ID" value="NZ_FNID01000038.1"/>
</dbReference>